<protein>
    <submittedName>
        <fullName evidence="2">Uncharacterized protein</fullName>
    </submittedName>
</protein>
<accession>A0A914PF30</accession>
<keyword evidence="1" id="KW-1185">Reference proteome</keyword>
<evidence type="ECO:0000313" key="1">
    <source>
        <dbReference type="Proteomes" id="UP000887578"/>
    </source>
</evidence>
<organism evidence="1 2">
    <name type="scientific">Panagrolaimus davidi</name>
    <dbReference type="NCBI Taxonomy" id="227884"/>
    <lineage>
        <taxon>Eukaryota</taxon>
        <taxon>Metazoa</taxon>
        <taxon>Ecdysozoa</taxon>
        <taxon>Nematoda</taxon>
        <taxon>Chromadorea</taxon>
        <taxon>Rhabditida</taxon>
        <taxon>Tylenchina</taxon>
        <taxon>Panagrolaimomorpha</taxon>
        <taxon>Panagrolaimoidea</taxon>
        <taxon>Panagrolaimidae</taxon>
        <taxon>Panagrolaimus</taxon>
    </lineage>
</organism>
<evidence type="ECO:0000313" key="2">
    <source>
        <dbReference type="WBParaSite" id="PDA_v2.g14154.t1"/>
    </source>
</evidence>
<dbReference type="Proteomes" id="UP000887578">
    <property type="component" value="Unplaced"/>
</dbReference>
<reference evidence="2" key="1">
    <citation type="submission" date="2022-11" db="UniProtKB">
        <authorList>
            <consortium name="WormBaseParasite"/>
        </authorList>
    </citation>
    <scope>IDENTIFICATION</scope>
</reference>
<name>A0A914PF30_9BILA</name>
<dbReference type="WBParaSite" id="PDA_v2.g14154.t1">
    <property type="protein sequence ID" value="PDA_v2.g14154.t1"/>
    <property type="gene ID" value="PDA_v2.g14154"/>
</dbReference>
<sequence length="628" mass="72930">MGGKRAIGELRIQTPRAAKTRKLERSISLNDSDGSNAAALNTSTKTMNDTSYRQVPATDHFNGYNSRGEANTLLIVYEPNNKNLAREYYLKSVNACFWACLGCKDFNNKLYIKIKNREVFAPLKHYCQPKNIENILKEQEDYKILSMFDEAEYLDAVLYCNSDEFEKFDSGEYKFGMNKNKRPNSRLIVNQKGNPQHVYHYFKQRSRWSYGGFVDKVLYLPKQHVCDPFTVEESENEQLLLASDIKLKSQVDKLYDEQKINLRELYEYDFEYGATTKGNERKIIVCDPLNRSLVREFRFQAQSIWFCVACQNKRHKAYVIKKDEHFYTSVKHKCKPIAYFDAMCKQIAPRMKQKKIQYLTSQKGKEMPMRNNFQANETLSTAACLKKSDATVSTNLFTAKIPASYNSIDEKPAQTLSTISYTRFNSNLPSSEIMSKILSRKAVPSKSKQQNIDSRRAFKVDPPSDAYLQATLEKLKIPFTRQALHFWAEVLFLEVSTASKPATFFNISSSPDSFFKCLSCFFTSKEDHYFFIKGAIQSYFHSNFKSFEPTDEIDFANLNITSPEFQKLYCCNELTSIHYNFISSWLECRFGIFRSGIFEQFGKWDKENYPILMMENDVGFYKPILTLL</sequence>
<dbReference type="AlphaFoldDB" id="A0A914PF30"/>
<proteinExistence type="predicted"/>